<dbReference type="GeneID" id="19164081"/>
<name>W9Y900_9EURO</name>
<organism evidence="3 4">
    <name type="scientific">Capronia coronata CBS 617.96</name>
    <dbReference type="NCBI Taxonomy" id="1182541"/>
    <lineage>
        <taxon>Eukaryota</taxon>
        <taxon>Fungi</taxon>
        <taxon>Dikarya</taxon>
        <taxon>Ascomycota</taxon>
        <taxon>Pezizomycotina</taxon>
        <taxon>Eurotiomycetes</taxon>
        <taxon>Chaetothyriomycetidae</taxon>
        <taxon>Chaetothyriales</taxon>
        <taxon>Herpotrichiellaceae</taxon>
        <taxon>Capronia</taxon>
    </lineage>
</organism>
<feature type="region of interest" description="Disordered" evidence="1">
    <location>
        <begin position="415"/>
        <end position="444"/>
    </location>
</feature>
<feature type="domain" description="DUF7730" evidence="2">
    <location>
        <begin position="35"/>
        <end position="138"/>
    </location>
</feature>
<protein>
    <recommendedName>
        <fullName evidence="2">DUF7730 domain-containing protein</fullName>
    </recommendedName>
</protein>
<dbReference type="InterPro" id="IPR056632">
    <property type="entry name" value="DUF7730"/>
</dbReference>
<accession>W9Y900</accession>
<dbReference type="Pfam" id="PF24864">
    <property type="entry name" value="DUF7730"/>
    <property type="match status" value="1"/>
</dbReference>
<comment type="caution">
    <text evidence="3">The sequence shown here is derived from an EMBL/GenBank/DDBJ whole genome shotgun (WGS) entry which is preliminary data.</text>
</comment>
<feature type="compositionally biased region" description="Polar residues" evidence="1">
    <location>
        <begin position="415"/>
        <end position="436"/>
    </location>
</feature>
<evidence type="ECO:0000259" key="2">
    <source>
        <dbReference type="Pfam" id="PF24864"/>
    </source>
</evidence>
<keyword evidence="4" id="KW-1185">Reference proteome</keyword>
<dbReference type="RefSeq" id="XP_007728282.1">
    <property type="nucleotide sequence ID" value="XM_007730092.1"/>
</dbReference>
<dbReference type="EMBL" id="AMWN01000011">
    <property type="protein sequence ID" value="EXJ78834.1"/>
    <property type="molecule type" value="Genomic_DNA"/>
</dbReference>
<dbReference type="OrthoDB" id="2951834at2759"/>
<dbReference type="Proteomes" id="UP000019484">
    <property type="component" value="Unassembled WGS sequence"/>
</dbReference>
<dbReference type="eggNOG" id="ENOG502T4KA">
    <property type="taxonomic scope" value="Eukaryota"/>
</dbReference>
<evidence type="ECO:0000313" key="3">
    <source>
        <dbReference type="EMBL" id="EXJ78834.1"/>
    </source>
</evidence>
<reference evidence="3 4" key="1">
    <citation type="submission" date="2013-03" db="EMBL/GenBank/DDBJ databases">
        <title>The Genome Sequence of Capronia coronata CBS 617.96.</title>
        <authorList>
            <consortium name="The Broad Institute Genomics Platform"/>
            <person name="Cuomo C."/>
            <person name="de Hoog S."/>
            <person name="Gorbushina A."/>
            <person name="Walker B."/>
            <person name="Young S.K."/>
            <person name="Zeng Q."/>
            <person name="Gargeya S."/>
            <person name="Fitzgerald M."/>
            <person name="Haas B."/>
            <person name="Abouelleil A."/>
            <person name="Allen A.W."/>
            <person name="Alvarado L."/>
            <person name="Arachchi H.M."/>
            <person name="Berlin A.M."/>
            <person name="Chapman S.B."/>
            <person name="Gainer-Dewar J."/>
            <person name="Goldberg J."/>
            <person name="Griggs A."/>
            <person name="Gujja S."/>
            <person name="Hansen M."/>
            <person name="Howarth C."/>
            <person name="Imamovic A."/>
            <person name="Ireland A."/>
            <person name="Larimer J."/>
            <person name="McCowan C."/>
            <person name="Murphy C."/>
            <person name="Pearson M."/>
            <person name="Poon T.W."/>
            <person name="Priest M."/>
            <person name="Roberts A."/>
            <person name="Saif S."/>
            <person name="Shea T."/>
            <person name="Sisk P."/>
            <person name="Sykes S."/>
            <person name="Wortman J."/>
            <person name="Nusbaum C."/>
            <person name="Birren B."/>
        </authorList>
    </citation>
    <scope>NUCLEOTIDE SEQUENCE [LARGE SCALE GENOMIC DNA]</scope>
    <source>
        <strain evidence="3 4">CBS 617.96</strain>
    </source>
</reference>
<sequence length="641" mass="72636">MPIQSREVVTLNLIFDCWVEGEEGSEDEQGLVKDAQVASRLLLLPTEVRLRILRYHLLVDRNRHAHTRRPAANTVPELLFDSPNILEASVFKHKGEQEINGSLPIINRCTPQTAVLQTCKQIYLEGTSILYNENKFVGLQSRIKGLGAKFRNYGIPVWGPLPASRLINCPSDPKNSGFQEAKFNPLILFSAQSSKSDTPFYVCSYKDAADFMHALWIMVECPFSRGMRYNLTLSYEPNSRLINRVDNFMKYNALPLLHAHIRSVDFHRPANTAAEHGQDIMSKHLEKRLQSIRDEYAMHKARSAAEPNLYAYNAICTYLENVMQQADLFVERVDFMSAELFYERVYYEASGIIRTRTSPLVDVSARGREGINRVCKLVAVSAYRLCELRSGTLGHNMARRLRIFLMQLTEDTIGTNDSTFGSGSQPTSTAGPSRSSAPLPPHPDDGPIWSIWSEQAWIRASLRPRWHDERMKHTAATFGQFTDDGEADVEASGSAYTRRLTTRLHPTLAREMAIEHGLLALRLPCASPVHEWNVRLETMLLRAFAQRDDDLGNVFLSVCRMQTHVNLVWLEAKANANTGPQWDALQELLARLTNQVVPGGKMKCPYNTADQVQDVVASLWGERLRPKKSYNSLVWTFRWAG</sequence>
<evidence type="ECO:0000313" key="4">
    <source>
        <dbReference type="Proteomes" id="UP000019484"/>
    </source>
</evidence>
<dbReference type="HOGENOM" id="CLU_426990_0_0_1"/>
<proteinExistence type="predicted"/>
<gene>
    <name evidence="3" type="ORF">A1O1_09236</name>
</gene>
<dbReference type="AlphaFoldDB" id="W9Y900"/>
<evidence type="ECO:0000256" key="1">
    <source>
        <dbReference type="SAM" id="MobiDB-lite"/>
    </source>
</evidence>